<dbReference type="InterPro" id="IPR005835">
    <property type="entry name" value="NTP_transferase_dom"/>
</dbReference>
<gene>
    <name evidence="2" type="primary">rfbF_2</name>
    <name evidence="2" type="ORF">NCTC12410_01166</name>
</gene>
<dbReference type="PANTHER" id="PTHR22603">
    <property type="entry name" value="CHOLINE/ETHANOALAMINE KINASE"/>
    <property type="match status" value="1"/>
</dbReference>
<accession>A0A377J4F5</accession>
<dbReference type="SUPFAM" id="SSF53448">
    <property type="entry name" value="Nucleotide-diphospho-sugar transferases"/>
    <property type="match status" value="1"/>
</dbReference>
<dbReference type="PANTHER" id="PTHR22603:SF66">
    <property type="entry name" value="ETHANOLAMINE KINASE"/>
    <property type="match status" value="1"/>
</dbReference>
<dbReference type="Gene3D" id="3.30.200.20">
    <property type="entry name" value="Phosphorylase Kinase, domain 1"/>
    <property type="match status" value="1"/>
</dbReference>
<dbReference type="GO" id="GO:0047343">
    <property type="term" value="F:glucose-1-phosphate cytidylyltransferase activity"/>
    <property type="evidence" value="ECO:0007669"/>
    <property type="project" value="UniProtKB-EC"/>
</dbReference>
<organism evidence="2 3">
    <name type="scientific">Helicobacter canis</name>
    <dbReference type="NCBI Taxonomy" id="29419"/>
    <lineage>
        <taxon>Bacteria</taxon>
        <taxon>Pseudomonadati</taxon>
        <taxon>Campylobacterota</taxon>
        <taxon>Epsilonproteobacteria</taxon>
        <taxon>Campylobacterales</taxon>
        <taxon>Helicobacteraceae</taxon>
        <taxon>Helicobacter</taxon>
    </lineage>
</organism>
<dbReference type="Gene3D" id="3.90.1200.10">
    <property type="match status" value="1"/>
</dbReference>
<dbReference type="Proteomes" id="UP000254841">
    <property type="component" value="Unassembled WGS sequence"/>
</dbReference>
<dbReference type="RefSeq" id="WP_115011583.1">
    <property type="nucleotide sequence ID" value="NZ_UGHV01000001.1"/>
</dbReference>
<name>A0A377J4F5_9HELI</name>
<dbReference type="EC" id="2.7.7.37" evidence="2"/>
<dbReference type="OrthoDB" id="9788272at2"/>
<dbReference type="InterPro" id="IPR011009">
    <property type="entry name" value="Kinase-like_dom_sf"/>
</dbReference>
<dbReference type="CDD" id="cd05151">
    <property type="entry name" value="ChoK-like"/>
    <property type="match status" value="1"/>
</dbReference>
<dbReference type="GO" id="GO:0004305">
    <property type="term" value="F:ethanolamine kinase activity"/>
    <property type="evidence" value="ECO:0007669"/>
    <property type="project" value="TreeGrafter"/>
</dbReference>
<feature type="domain" description="Nucleotidyl transferase" evidence="1">
    <location>
        <begin position="3"/>
        <end position="116"/>
    </location>
</feature>
<dbReference type="Pfam" id="PF01633">
    <property type="entry name" value="Choline_kinase"/>
    <property type="match status" value="1"/>
</dbReference>
<evidence type="ECO:0000259" key="1">
    <source>
        <dbReference type="Pfam" id="PF00483"/>
    </source>
</evidence>
<dbReference type="AlphaFoldDB" id="A0A377J4F5"/>
<dbReference type="GO" id="GO:0006646">
    <property type="term" value="P:phosphatidylethanolamine biosynthetic process"/>
    <property type="evidence" value="ECO:0007669"/>
    <property type="project" value="TreeGrafter"/>
</dbReference>
<dbReference type="GO" id="GO:0047347">
    <property type="term" value="F:aldose-1-phosphate nucleotidyltransferase activity"/>
    <property type="evidence" value="ECO:0007669"/>
    <property type="project" value="UniProtKB-EC"/>
</dbReference>
<reference evidence="2 3" key="1">
    <citation type="submission" date="2018-06" db="EMBL/GenBank/DDBJ databases">
        <authorList>
            <consortium name="Pathogen Informatics"/>
            <person name="Doyle S."/>
        </authorList>
    </citation>
    <scope>NUCLEOTIDE SEQUENCE [LARGE SCALE GENOMIC DNA]</scope>
    <source>
        <strain evidence="2 3">NCTC12410</strain>
    </source>
</reference>
<proteinExistence type="predicted"/>
<evidence type="ECO:0000313" key="3">
    <source>
        <dbReference type="Proteomes" id="UP000254841"/>
    </source>
</evidence>
<evidence type="ECO:0000313" key="2">
    <source>
        <dbReference type="EMBL" id="STO97341.1"/>
    </source>
</evidence>
<dbReference type="EC" id="2.7.7.33" evidence="2"/>
<dbReference type="Gene3D" id="3.90.550.10">
    <property type="entry name" value="Spore Coat Polysaccharide Biosynthesis Protein SpsA, Chain A"/>
    <property type="match status" value="1"/>
</dbReference>
<keyword evidence="2" id="KW-0548">Nucleotidyltransferase</keyword>
<dbReference type="SUPFAM" id="SSF56112">
    <property type="entry name" value="Protein kinase-like (PK-like)"/>
    <property type="match status" value="1"/>
</dbReference>
<dbReference type="Pfam" id="PF00483">
    <property type="entry name" value="NTP_transferase"/>
    <property type="match status" value="1"/>
</dbReference>
<dbReference type="GO" id="GO:0005737">
    <property type="term" value="C:cytoplasm"/>
    <property type="evidence" value="ECO:0007669"/>
    <property type="project" value="TreeGrafter"/>
</dbReference>
<dbReference type="InterPro" id="IPR029044">
    <property type="entry name" value="Nucleotide-diphossugar_trans"/>
</dbReference>
<protein>
    <submittedName>
        <fullName evidence="2">Sugar nucleotidyltransferase</fullName>
        <ecNumber evidence="2">2.7.7.33</ecNumber>
        <ecNumber evidence="2">2.7.7.37</ecNumber>
    </submittedName>
</protein>
<sequence>MRAIILAAGKGTRLKPMTLTKPKPLLEIRGVSLLENMIMHLRQSGVKDIILVSGYKHELFAPIAKAQGLTQLVFPDYELCNSSQSLLFAKDYICKGSIILNGDLYITQGFCHLFKKNACQFLAQKIPPNTTAWGYITDENYKILDIDTNAKEGYGDGIAYFDNERDIGIFTHALQQCHKDDYWEQAVLDTLGAINYYAFCHDDLYTEIDSFSDALYHALLTPEEIACQCADDGRATRLAGITNTNYLIHFQNTAQVIRIPGLHTEQVINRDKEAQILELIAPLHITPESRFYGSGIKMSDYLSDHKPLDFAQISDEILEQIASKLLALHSIKHTAYPHFEPILLCDEIAKYQALAHIKLTTPQEHKRLMTIAKTLDKRELVLCHRDLQLPNILYNASNGELLLIDFEYAGFSCIEWELGNLAAELELSQSQILALLHHYNASAKRIITYTDVLYGKLMANYIWALWGWVYHRIDLGRMYLARFSHNLAELESLESTFEKTP</sequence>
<dbReference type="EMBL" id="UGHV01000001">
    <property type="protein sequence ID" value="STO97341.1"/>
    <property type="molecule type" value="Genomic_DNA"/>
</dbReference>
<keyword evidence="2" id="KW-0808">Transferase</keyword>